<dbReference type="Proteomes" id="UP000008139">
    <property type="component" value="Chromosome"/>
</dbReference>
<dbReference type="AlphaFoldDB" id="F2LWM2"/>
<dbReference type="PANTHER" id="PTHR31793:SF27">
    <property type="entry name" value="NOVEL THIOESTERASE SUPERFAMILY DOMAIN AND SAPOSIN A-TYPE DOMAIN CONTAINING PROTEIN (0610012H03RIK)"/>
    <property type="match status" value="1"/>
</dbReference>
<dbReference type="SUPFAM" id="SSF54637">
    <property type="entry name" value="Thioesterase/thiol ester dehydrase-isomerase"/>
    <property type="match status" value="1"/>
</dbReference>
<dbReference type="Gene3D" id="3.10.129.10">
    <property type="entry name" value="Hotdog Thioesterase"/>
    <property type="match status" value="1"/>
</dbReference>
<dbReference type="HOGENOM" id="CLU_101141_7_1_7"/>
<evidence type="ECO:0000313" key="4">
    <source>
        <dbReference type="Proteomes" id="UP000008139"/>
    </source>
</evidence>
<dbReference type="KEGG" id="hmr:Hipma_1169"/>
<dbReference type="eggNOG" id="COG0824">
    <property type="taxonomic scope" value="Bacteria"/>
</dbReference>
<dbReference type="RefSeq" id="WP_013682168.1">
    <property type="nucleotide sequence ID" value="NC_015318.1"/>
</dbReference>
<dbReference type="PANTHER" id="PTHR31793">
    <property type="entry name" value="4-HYDROXYBENZOYL-COA THIOESTERASE FAMILY MEMBER"/>
    <property type="match status" value="1"/>
</dbReference>
<keyword evidence="2" id="KW-0378">Hydrolase</keyword>
<dbReference type="InterPro" id="IPR050563">
    <property type="entry name" value="4-hydroxybenzoyl-CoA_TE"/>
</dbReference>
<evidence type="ECO:0000256" key="1">
    <source>
        <dbReference type="ARBA" id="ARBA00005953"/>
    </source>
</evidence>
<dbReference type="GO" id="GO:0047617">
    <property type="term" value="F:fatty acyl-CoA hydrolase activity"/>
    <property type="evidence" value="ECO:0007669"/>
    <property type="project" value="TreeGrafter"/>
</dbReference>
<evidence type="ECO:0000313" key="3">
    <source>
        <dbReference type="EMBL" id="AEA34131.1"/>
    </source>
</evidence>
<dbReference type="PIRSF" id="PIRSF003230">
    <property type="entry name" value="YbgC"/>
    <property type="match status" value="1"/>
</dbReference>
<gene>
    <name evidence="3" type="ordered locus">Hipma_1169</name>
</gene>
<dbReference type="InterPro" id="IPR029069">
    <property type="entry name" value="HotDog_dom_sf"/>
</dbReference>
<reference evidence="4" key="2">
    <citation type="submission" date="2011-03" db="EMBL/GenBank/DDBJ databases">
        <title>The complete genome of Hippea maritima DSM 10411.</title>
        <authorList>
            <consortium name="US DOE Joint Genome Institute (JGI-PGF)"/>
            <person name="Lucas S."/>
            <person name="Copeland A."/>
            <person name="Lapidus A."/>
            <person name="Bruce D."/>
            <person name="Goodwin L."/>
            <person name="Pitluck S."/>
            <person name="Peters L."/>
            <person name="Kyrpides N."/>
            <person name="Mavromatis K."/>
            <person name="Pagani I."/>
            <person name="Ivanova N."/>
            <person name="Mikhailova N."/>
            <person name="Lu M."/>
            <person name="Detter J.C."/>
            <person name="Tapia R."/>
            <person name="Han C."/>
            <person name="Land M."/>
            <person name="Hauser L."/>
            <person name="Markowitz V."/>
            <person name="Cheng J.-F."/>
            <person name="Hugenholtz P."/>
            <person name="Woyke T."/>
            <person name="Wu D."/>
            <person name="Spring S."/>
            <person name="Schroeder M."/>
            <person name="Brambilla E."/>
            <person name="Klenk H.-P."/>
            <person name="Eisen J.A."/>
        </authorList>
    </citation>
    <scope>NUCLEOTIDE SEQUENCE [LARGE SCALE GENOMIC DNA]</scope>
    <source>
        <strain evidence="4">ATCC 700847 / DSM 10411 / MH2</strain>
    </source>
</reference>
<name>F2LWM2_HIPMA</name>
<protein>
    <submittedName>
        <fullName evidence="3">Thioesterase superfamily protein</fullName>
    </submittedName>
</protein>
<comment type="similarity">
    <text evidence="1">Belongs to the 4-hydroxybenzoyl-CoA thioesterase family.</text>
</comment>
<reference evidence="3 4" key="1">
    <citation type="journal article" date="2011" name="Stand. Genomic Sci.">
        <title>Complete genome sequence of the thermophilic sulfur-reducer Hippea maritima type strain (MH(2)).</title>
        <authorList>
            <person name="Huntemann M."/>
            <person name="Lu M."/>
            <person name="Nolan M."/>
            <person name="Lapidus A."/>
            <person name="Lucas S."/>
            <person name="Hammon N."/>
            <person name="Deshpande S."/>
            <person name="Cheng J.F."/>
            <person name="Tapia R."/>
            <person name="Han C."/>
            <person name="Goodwin L."/>
            <person name="Pitluck S."/>
            <person name="Liolios K."/>
            <person name="Pagani I."/>
            <person name="Ivanova N."/>
            <person name="Ovchinikova G."/>
            <person name="Pati A."/>
            <person name="Chen A."/>
            <person name="Palaniappan K."/>
            <person name="Land M."/>
            <person name="Hauser L."/>
            <person name="Jeffries C.D."/>
            <person name="Detter J.C."/>
            <person name="Brambilla E.M."/>
            <person name="Rohde M."/>
            <person name="Spring S."/>
            <person name="Goker M."/>
            <person name="Woyke T."/>
            <person name="Bristow J."/>
            <person name="Eisen J.A."/>
            <person name="Markowitz V."/>
            <person name="Hugenholtz P."/>
            <person name="Kyrpides N.C."/>
            <person name="Klenk H.P."/>
            <person name="Mavromatis K."/>
        </authorList>
    </citation>
    <scope>NUCLEOTIDE SEQUENCE [LARGE SCALE GENOMIC DNA]</scope>
    <source>
        <strain evidence="4">ATCC 700847 / DSM 10411 / MH2</strain>
    </source>
</reference>
<organism evidence="3 4">
    <name type="scientific">Hippea maritima (strain ATCC 700847 / DSM 10411 / MH2)</name>
    <dbReference type="NCBI Taxonomy" id="760142"/>
    <lineage>
        <taxon>Bacteria</taxon>
        <taxon>Pseudomonadati</taxon>
        <taxon>Campylobacterota</taxon>
        <taxon>Desulfurellia</taxon>
        <taxon>Desulfurellales</taxon>
        <taxon>Hippeaceae</taxon>
        <taxon>Hippea</taxon>
    </lineage>
</organism>
<dbReference type="Pfam" id="PF13279">
    <property type="entry name" value="4HBT_2"/>
    <property type="match status" value="1"/>
</dbReference>
<dbReference type="FunCoup" id="F2LWM2">
    <property type="interactions" value="161"/>
</dbReference>
<keyword evidence="4" id="KW-1185">Reference proteome</keyword>
<dbReference type="InterPro" id="IPR006684">
    <property type="entry name" value="YbgC/YbaW"/>
</dbReference>
<sequence length="129" mass="14962">MAELAYKTKIYYDDTDAGGVVYYANYLKLYERAKQEFFLMKGCNLFRLHYDGIYLIVKEVRANYIKSLRLGEEALVFVDVKKIKKASIELYFQIKVKDELRAEAEILSVAVDTNSRIVKLPDCVSKLLT</sequence>
<dbReference type="EMBL" id="CP002606">
    <property type="protein sequence ID" value="AEA34131.1"/>
    <property type="molecule type" value="Genomic_DNA"/>
</dbReference>
<dbReference type="CDD" id="cd00586">
    <property type="entry name" value="4HBT"/>
    <property type="match status" value="1"/>
</dbReference>
<dbReference type="InParanoid" id="F2LWM2"/>
<evidence type="ECO:0000256" key="2">
    <source>
        <dbReference type="ARBA" id="ARBA00022801"/>
    </source>
</evidence>
<accession>F2LWM2</accession>
<dbReference type="OrthoDB" id="9808429at2"/>
<proteinExistence type="inferred from homology"/>
<dbReference type="STRING" id="760142.Hipma_1169"/>